<keyword evidence="1" id="KW-0812">Transmembrane</keyword>
<keyword evidence="1" id="KW-1133">Transmembrane helix</keyword>
<accession>A0A6J7AFV8</accession>
<name>A0A6J7AFV8_9ZZZZ</name>
<dbReference type="AlphaFoldDB" id="A0A6J7AFV8"/>
<evidence type="ECO:0000313" key="2">
    <source>
        <dbReference type="EMBL" id="CAB4831846.1"/>
    </source>
</evidence>
<evidence type="ECO:0000256" key="1">
    <source>
        <dbReference type="SAM" id="Phobius"/>
    </source>
</evidence>
<dbReference type="EMBL" id="CAFABI010000120">
    <property type="protein sequence ID" value="CAB4831846.1"/>
    <property type="molecule type" value="Genomic_DNA"/>
</dbReference>
<proteinExistence type="predicted"/>
<sequence>MSAFVMSAVTNETSKFAVVESAGGANASAKISSFIDWLSSFPESASLWASFCPTIPPPPMMSIFIYLVYWVK</sequence>
<keyword evidence="1" id="KW-0472">Membrane</keyword>
<gene>
    <name evidence="2" type="ORF">UFOPK3197_00982</name>
</gene>
<protein>
    <submittedName>
        <fullName evidence="2">Unannotated protein</fullName>
    </submittedName>
</protein>
<organism evidence="2">
    <name type="scientific">freshwater metagenome</name>
    <dbReference type="NCBI Taxonomy" id="449393"/>
    <lineage>
        <taxon>unclassified sequences</taxon>
        <taxon>metagenomes</taxon>
        <taxon>ecological metagenomes</taxon>
    </lineage>
</organism>
<feature type="transmembrane region" description="Helical" evidence="1">
    <location>
        <begin position="47"/>
        <end position="71"/>
    </location>
</feature>
<reference evidence="2" key="1">
    <citation type="submission" date="2020-05" db="EMBL/GenBank/DDBJ databases">
        <authorList>
            <person name="Chiriac C."/>
            <person name="Salcher M."/>
            <person name="Ghai R."/>
            <person name="Kavagutti S V."/>
        </authorList>
    </citation>
    <scope>NUCLEOTIDE SEQUENCE</scope>
</reference>